<proteinExistence type="predicted"/>
<protein>
    <submittedName>
        <fullName evidence="1">Uncharacterized protein</fullName>
    </submittedName>
</protein>
<dbReference type="EMBL" id="CAXAMN010000725">
    <property type="protein sequence ID" value="CAK8990308.1"/>
    <property type="molecule type" value="Genomic_DNA"/>
</dbReference>
<organism evidence="1 2">
    <name type="scientific">Durusdinium trenchii</name>
    <dbReference type="NCBI Taxonomy" id="1381693"/>
    <lineage>
        <taxon>Eukaryota</taxon>
        <taxon>Sar</taxon>
        <taxon>Alveolata</taxon>
        <taxon>Dinophyceae</taxon>
        <taxon>Suessiales</taxon>
        <taxon>Symbiodiniaceae</taxon>
        <taxon>Durusdinium</taxon>
    </lineage>
</organism>
<dbReference type="InterPro" id="IPR029058">
    <property type="entry name" value="AB_hydrolase_fold"/>
</dbReference>
<evidence type="ECO:0000313" key="2">
    <source>
        <dbReference type="Proteomes" id="UP001642484"/>
    </source>
</evidence>
<keyword evidence="2" id="KW-1185">Reference proteome</keyword>
<reference evidence="1 2" key="1">
    <citation type="submission" date="2024-02" db="EMBL/GenBank/DDBJ databases">
        <authorList>
            <person name="Chen Y."/>
            <person name="Shah S."/>
            <person name="Dougan E. K."/>
            <person name="Thang M."/>
            <person name="Chan C."/>
        </authorList>
    </citation>
    <scope>NUCLEOTIDE SEQUENCE [LARGE SCALE GENOMIC DNA]</scope>
</reference>
<name>A0ABP0HKI1_9DINO</name>
<dbReference type="Proteomes" id="UP001642484">
    <property type="component" value="Unassembled WGS sequence"/>
</dbReference>
<comment type="caution">
    <text evidence="1">The sequence shown here is derived from an EMBL/GenBank/DDBJ whole genome shotgun (WGS) entry which is preliminary data.</text>
</comment>
<accession>A0ABP0HKI1</accession>
<gene>
    <name evidence="1" type="ORF">CCMP2556_LOCUS2006</name>
</gene>
<dbReference type="Gene3D" id="3.40.50.1820">
    <property type="entry name" value="alpha/beta hydrolase"/>
    <property type="match status" value="1"/>
</dbReference>
<evidence type="ECO:0000313" key="1">
    <source>
        <dbReference type="EMBL" id="CAK8990308.1"/>
    </source>
</evidence>
<sequence length="436" mass="48664">MSLRSGAGLAARVNSTVWRRHPICEKRAGRCQGPVRLGAEGAQLVQRRFILDMSAASEVTTDATFRYRSFLWRTSAGDRHPYEYIVAQQPAGGATARDALTALEEHLPRPASGWTVVLIPSVSLVCSGKEEMRPLALLLSQRGHRCYILEWPGWTQDVQTNWALEHCKAEHMADEYQDFWCQALEHVAEQELQSQADSDPESSEGNKTPQLCVVAASSAALYALRALEAISTWEPQGDTIKALGLYKSLAMLAPSWKSAPPTSWSWSRLKPDQAAYWMGAFLHSDTRLGRIYRRSHFSSRNLRRSFLHAGAPDEERLFQLASWFFQRPRPYAQTDAMVSNGFLDPKVENVKVLAAEIKAQLSRLRVLIMVPESEPGAPRGEAMTLWETLKEDSADDQGVLDHCLLPSTSPLPHELATSAVQFAVDQWLQNARGTNP</sequence>
<dbReference type="SUPFAM" id="SSF53474">
    <property type="entry name" value="alpha/beta-Hydrolases"/>
    <property type="match status" value="1"/>
</dbReference>